<dbReference type="InterPro" id="IPR000836">
    <property type="entry name" value="PRTase_dom"/>
</dbReference>
<name>A0A2M7DLH3_9BACT</name>
<dbReference type="AlphaFoldDB" id="A0A2M7DLH3"/>
<dbReference type="InterPro" id="IPR029057">
    <property type="entry name" value="PRTase-like"/>
</dbReference>
<feature type="domain" description="Phosphoribosyltransferase" evidence="1">
    <location>
        <begin position="65"/>
        <end position="164"/>
    </location>
</feature>
<dbReference type="SUPFAM" id="SSF53271">
    <property type="entry name" value="PRTase-like"/>
    <property type="match status" value="1"/>
</dbReference>
<comment type="caution">
    <text evidence="2">The sequence shown here is derived from an EMBL/GenBank/DDBJ whole genome shotgun (WGS) entry which is preliminary data.</text>
</comment>
<evidence type="ECO:0000313" key="2">
    <source>
        <dbReference type="EMBL" id="PIV50640.1"/>
    </source>
</evidence>
<proteinExistence type="predicted"/>
<dbReference type="EMBL" id="PETS01000113">
    <property type="protein sequence ID" value="PIV50640.1"/>
    <property type="molecule type" value="Genomic_DNA"/>
</dbReference>
<sequence length="225" mass="25038">MADIASRIIQSDHFVYKAGTHGPEYLDKELLATMGARNLVEVINEVGNAALRKGLDLGNLSSKIGIVGPAMGAITFSLTLAAHLEKLFSIYTFFPARTELTEDKSGKKVHIIPDKLKPIYQGPSFIIFEDIINNGTTVREVGKLFDNVIAAICICDRRGQTAESLEVKQYYPYLRFNMEQSTAKDCDQCLEGIPINTKLGKGARWVSLFGQPPYPDNKDFSLFWE</sequence>
<accession>A0A2M7DLH3</accession>
<dbReference type="Gene3D" id="3.40.50.2020">
    <property type="match status" value="1"/>
</dbReference>
<protein>
    <recommendedName>
        <fullName evidence="1">Phosphoribosyltransferase domain-containing protein</fullName>
    </recommendedName>
</protein>
<dbReference type="Pfam" id="PF00156">
    <property type="entry name" value="Pribosyltran"/>
    <property type="match status" value="1"/>
</dbReference>
<evidence type="ECO:0000313" key="3">
    <source>
        <dbReference type="Proteomes" id="UP000228896"/>
    </source>
</evidence>
<organism evidence="2 3">
    <name type="scientific">Candidatus Falkowbacteria bacterium CG02_land_8_20_14_3_00_36_14</name>
    <dbReference type="NCBI Taxonomy" id="1974560"/>
    <lineage>
        <taxon>Bacteria</taxon>
        <taxon>Candidatus Falkowiibacteriota</taxon>
    </lineage>
</organism>
<dbReference type="Proteomes" id="UP000228896">
    <property type="component" value="Unassembled WGS sequence"/>
</dbReference>
<gene>
    <name evidence="2" type="ORF">COS18_04420</name>
</gene>
<evidence type="ECO:0000259" key="1">
    <source>
        <dbReference type="Pfam" id="PF00156"/>
    </source>
</evidence>
<dbReference type="CDD" id="cd06223">
    <property type="entry name" value="PRTases_typeI"/>
    <property type="match status" value="1"/>
</dbReference>
<reference evidence="3" key="1">
    <citation type="submission" date="2017-09" db="EMBL/GenBank/DDBJ databases">
        <title>Depth-based differentiation of microbial function through sediment-hosted aquifers and enrichment of novel symbionts in the deep terrestrial subsurface.</title>
        <authorList>
            <person name="Probst A.J."/>
            <person name="Ladd B."/>
            <person name="Jarett J.K."/>
            <person name="Geller-Mcgrath D.E."/>
            <person name="Sieber C.M.K."/>
            <person name="Emerson J.B."/>
            <person name="Anantharaman K."/>
            <person name="Thomas B.C."/>
            <person name="Malmstrom R."/>
            <person name="Stieglmeier M."/>
            <person name="Klingl A."/>
            <person name="Woyke T."/>
            <person name="Ryan C.M."/>
            <person name="Banfield J.F."/>
        </authorList>
    </citation>
    <scope>NUCLEOTIDE SEQUENCE [LARGE SCALE GENOMIC DNA]</scope>
</reference>